<dbReference type="Gene3D" id="3.40.50.720">
    <property type="entry name" value="NAD(P)-binding Rossmann-like Domain"/>
    <property type="match status" value="1"/>
</dbReference>
<dbReference type="KEGG" id="psyt:DSAG12_02020"/>
<evidence type="ECO:0000313" key="3">
    <source>
        <dbReference type="Proteomes" id="UP000321408"/>
    </source>
</evidence>
<dbReference type="Proteomes" id="UP000321408">
    <property type="component" value="Chromosome"/>
</dbReference>
<keyword evidence="1" id="KW-0560">Oxidoreductase</keyword>
<dbReference type="GO" id="GO:0000166">
    <property type="term" value="F:nucleotide binding"/>
    <property type="evidence" value="ECO:0007669"/>
    <property type="project" value="InterPro"/>
</dbReference>
<keyword evidence="3" id="KW-1185">Reference proteome</keyword>
<proteinExistence type="predicted"/>
<dbReference type="Pfam" id="PF01408">
    <property type="entry name" value="GFO_IDH_MocA"/>
    <property type="match status" value="1"/>
</dbReference>
<dbReference type="SUPFAM" id="SSF55347">
    <property type="entry name" value="Glyceraldehyde-3-phosphate dehydrogenase-like, C-terminal domain"/>
    <property type="match status" value="1"/>
</dbReference>
<accession>A0A5B9DBR2</accession>
<organism evidence="2 3">
    <name type="scientific">Promethearchaeum syntrophicum</name>
    <dbReference type="NCBI Taxonomy" id="2594042"/>
    <lineage>
        <taxon>Archaea</taxon>
        <taxon>Promethearchaeati</taxon>
        <taxon>Promethearchaeota</taxon>
        <taxon>Promethearchaeia</taxon>
        <taxon>Promethearchaeales</taxon>
        <taxon>Promethearchaeaceae</taxon>
        <taxon>Promethearchaeum</taxon>
    </lineage>
</organism>
<dbReference type="Pfam" id="PF02894">
    <property type="entry name" value="GFO_IDH_MocA_C"/>
    <property type="match status" value="1"/>
</dbReference>
<dbReference type="InterPro" id="IPR004104">
    <property type="entry name" value="Gfo/Idh/MocA-like_OxRdtase_C"/>
</dbReference>
<dbReference type="OrthoDB" id="25239at2157"/>
<gene>
    <name evidence="2" type="ORF">DSAG12_02020</name>
</gene>
<dbReference type="PANTHER" id="PTHR43818">
    <property type="entry name" value="BCDNA.GH03377"/>
    <property type="match status" value="1"/>
</dbReference>
<dbReference type="SUPFAM" id="SSF51735">
    <property type="entry name" value="NAD(P)-binding Rossmann-fold domains"/>
    <property type="match status" value="1"/>
</dbReference>
<evidence type="ECO:0000256" key="1">
    <source>
        <dbReference type="ARBA" id="ARBA00023002"/>
    </source>
</evidence>
<dbReference type="PANTHER" id="PTHR43818:SF11">
    <property type="entry name" value="BCDNA.GH03377"/>
    <property type="match status" value="1"/>
</dbReference>
<dbReference type="AlphaFoldDB" id="A0A5B9DBR2"/>
<sequence>MGDKIRVGILGLGRISTLHLQAYKPENKMNAEIVAICDKNKKRLKQVADEYNVEQTYSNVDEFLKNNKIDAVEILTPHHLHTEHTIKAFRAGKHVSLQKIPALTLSDMDKMIEVSKNTELKFRIFENFRFYEPYMKAKGLIKQNVIGKPVKIDYQMLSAEKSLSAWDVPLKSWQWRLTEKGNYKLPTIFDDGYHKHSIIAHFFDEPVKSVIAWQGKTKVFNVLDWDIPANIIYTFKDKSHMATWSISMHKFFPMQSKYYGCDEYLTIYGDYGAIYMPGCTGSLYENCDNSAPGKAGIHWIDKEGKWHSDLNVNTDWANSFVNCSREFIEAIREDRQPEVNPIEARYILQISLAIVRSLRNNYREIKVKDIEDKP</sequence>
<reference evidence="2 3" key="1">
    <citation type="journal article" date="2020" name="Nature">
        <title>Isolation of an archaeon at the prokaryote-eukaryote interface.</title>
        <authorList>
            <person name="Imachi H."/>
            <person name="Nobu M.K."/>
            <person name="Nakahara N."/>
            <person name="Morono Y."/>
            <person name="Ogawara M."/>
            <person name="Takaki Y."/>
            <person name="Takano Y."/>
            <person name="Uematsu K."/>
            <person name="Ikuta T."/>
            <person name="Ito M."/>
            <person name="Matsui Y."/>
            <person name="Miyazaki M."/>
            <person name="Murata K."/>
            <person name="Saito Y."/>
            <person name="Sakai S."/>
            <person name="Song C."/>
            <person name="Tasumi E."/>
            <person name="Yamanaka Y."/>
            <person name="Yamaguchi T."/>
            <person name="Kamagata Y."/>
            <person name="Tamaki H."/>
            <person name="Takai K."/>
        </authorList>
    </citation>
    <scope>NUCLEOTIDE SEQUENCE [LARGE SCALE GENOMIC DNA]</scope>
    <source>
        <strain evidence="2 3">MK-D1</strain>
    </source>
</reference>
<protein>
    <submittedName>
        <fullName evidence="2">Gfo/Idh/MocA family protein</fullName>
    </submittedName>
</protein>
<name>A0A5B9DBR2_9ARCH</name>
<evidence type="ECO:0000313" key="2">
    <source>
        <dbReference type="EMBL" id="QEE16190.2"/>
    </source>
</evidence>
<dbReference type="InterPro" id="IPR036291">
    <property type="entry name" value="NAD(P)-bd_dom_sf"/>
</dbReference>
<dbReference type="InterPro" id="IPR050463">
    <property type="entry name" value="Gfo/Idh/MocA_oxidrdct_glycsds"/>
</dbReference>
<dbReference type="GO" id="GO:0016491">
    <property type="term" value="F:oxidoreductase activity"/>
    <property type="evidence" value="ECO:0007669"/>
    <property type="project" value="UniProtKB-KW"/>
</dbReference>
<dbReference type="InterPro" id="IPR000683">
    <property type="entry name" value="Gfo/Idh/MocA-like_OxRdtase_N"/>
</dbReference>
<reference evidence="2 3" key="2">
    <citation type="journal article" date="2024" name="Int. J. Syst. Evol. Microbiol.">
        <title>Promethearchaeum syntrophicum gen. nov., sp. nov., an anaerobic, obligately syntrophic archaeon, the first isolate of the lineage 'Asgard' archaea, and proposal of the new archaeal phylum Promethearchaeota phyl. nov. and kingdom Promethearchaeati regn. nov.</title>
        <authorList>
            <person name="Imachi H."/>
            <person name="Nobu M.K."/>
            <person name="Kato S."/>
            <person name="Takaki Y."/>
            <person name="Miyazaki M."/>
            <person name="Miyata M."/>
            <person name="Ogawara M."/>
            <person name="Saito Y."/>
            <person name="Sakai S."/>
            <person name="Tahara Y.O."/>
            <person name="Takano Y."/>
            <person name="Tasumi E."/>
            <person name="Uematsu K."/>
            <person name="Yoshimura T."/>
            <person name="Itoh T."/>
            <person name="Ohkuma M."/>
            <person name="Takai K."/>
        </authorList>
    </citation>
    <scope>NUCLEOTIDE SEQUENCE [LARGE SCALE GENOMIC DNA]</scope>
    <source>
        <strain evidence="2 3">MK-D1</strain>
    </source>
</reference>
<dbReference type="EMBL" id="CP042905">
    <property type="protein sequence ID" value="QEE16190.2"/>
    <property type="molecule type" value="Genomic_DNA"/>
</dbReference>
<dbReference type="Gene3D" id="3.30.360.10">
    <property type="entry name" value="Dihydrodipicolinate Reductase, domain 2"/>
    <property type="match status" value="1"/>
</dbReference>